<keyword evidence="3" id="KW-1185">Reference proteome</keyword>
<proteinExistence type="predicted"/>
<organism evidence="2 3">
    <name type="scientific">Cercophora scortea</name>
    <dbReference type="NCBI Taxonomy" id="314031"/>
    <lineage>
        <taxon>Eukaryota</taxon>
        <taxon>Fungi</taxon>
        <taxon>Dikarya</taxon>
        <taxon>Ascomycota</taxon>
        <taxon>Pezizomycotina</taxon>
        <taxon>Sordariomycetes</taxon>
        <taxon>Sordariomycetidae</taxon>
        <taxon>Sordariales</taxon>
        <taxon>Lasiosphaeriaceae</taxon>
        <taxon>Cercophora</taxon>
    </lineage>
</organism>
<sequence length="119" mass="13181">MAPKKPLKQAKTDHKYTKPDNFATLTTEVVTGDAYAEYLHLAHPTTKDITVELNTKAQAFIDKATKRIKELMDLVVELRADAEAARTALNEANKTLHALLPKMSADDSAAMWLTGDENK</sequence>
<comment type="caution">
    <text evidence="2">The sequence shown here is derived from an EMBL/GenBank/DDBJ whole genome shotgun (WGS) entry which is preliminary data.</text>
</comment>
<name>A0AAE0I3B2_9PEZI</name>
<reference evidence="2" key="1">
    <citation type="journal article" date="2023" name="Mol. Phylogenet. Evol.">
        <title>Genome-scale phylogeny and comparative genomics of the fungal order Sordariales.</title>
        <authorList>
            <person name="Hensen N."/>
            <person name="Bonometti L."/>
            <person name="Westerberg I."/>
            <person name="Brannstrom I.O."/>
            <person name="Guillou S."/>
            <person name="Cros-Aarteil S."/>
            <person name="Calhoun S."/>
            <person name="Haridas S."/>
            <person name="Kuo A."/>
            <person name="Mondo S."/>
            <person name="Pangilinan J."/>
            <person name="Riley R."/>
            <person name="LaButti K."/>
            <person name="Andreopoulos B."/>
            <person name="Lipzen A."/>
            <person name="Chen C."/>
            <person name="Yan M."/>
            <person name="Daum C."/>
            <person name="Ng V."/>
            <person name="Clum A."/>
            <person name="Steindorff A."/>
            <person name="Ohm R.A."/>
            <person name="Martin F."/>
            <person name="Silar P."/>
            <person name="Natvig D.O."/>
            <person name="Lalanne C."/>
            <person name="Gautier V."/>
            <person name="Ament-Velasquez S.L."/>
            <person name="Kruys A."/>
            <person name="Hutchinson M.I."/>
            <person name="Powell A.J."/>
            <person name="Barry K."/>
            <person name="Miller A.N."/>
            <person name="Grigoriev I.V."/>
            <person name="Debuchy R."/>
            <person name="Gladieux P."/>
            <person name="Hiltunen Thoren M."/>
            <person name="Johannesson H."/>
        </authorList>
    </citation>
    <scope>NUCLEOTIDE SEQUENCE</scope>
    <source>
        <strain evidence="2">SMH4131-1</strain>
    </source>
</reference>
<keyword evidence="1" id="KW-0175">Coiled coil</keyword>
<protein>
    <submittedName>
        <fullName evidence="2">Uncharacterized protein</fullName>
    </submittedName>
</protein>
<dbReference type="AlphaFoldDB" id="A0AAE0I3B2"/>
<feature type="coiled-coil region" evidence="1">
    <location>
        <begin position="61"/>
        <end position="95"/>
    </location>
</feature>
<reference evidence="2" key="2">
    <citation type="submission" date="2023-06" db="EMBL/GenBank/DDBJ databases">
        <authorList>
            <consortium name="Lawrence Berkeley National Laboratory"/>
            <person name="Haridas S."/>
            <person name="Hensen N."/>
            <person name="Bonometti L."/>
            <person name="Westerberg I."/>
            <person name="Brannstrom I.O."/>
            <person name="Guillou S."/>
            <person name="Cros-Aarteil S."/>
            <person name="Calhoun S."/>
            <person name="Kuo A."/>
            <person name="Mondo S."/>
            <person name="Pangilinan J."/>
            <person name="Riley R."/>
            <person name="Labutti K."/>
            <person name="Andreopoulos B."/>
            <person name="Lipzen A."/>
            <person name="Chen C."/>
            <person name="Yanf M."/>
            <person name="Daum C."/>
            <person name="Ng V."/>
            <person name="Clum A."/>
            <person name="Steindorff A."/>
            <person name="Ohm R."/>
            <person name="Martin F."/>
            <person name="Silar P."/>
            <person name="Natvig D."/>
            <person name="Lalanne C."/>
            <person name="Gautier V."/>
            <person name="Ament-Velasquez S.L."/>
            <person name="Kruys A."/>
            <person name="Hutchinson M.I."/>
            <person name="Powell A.J."/>
            <person name="Barry K."/>
            <person name="Miller A.N."/>
            <person name="Grigoriev I.V."/>
            <person name="Debuchy R."/>
            <person name="Gladieux P."/>
            <person name="Thoren M.H."/>
            <person name="Johannesson H."/>
        </authorList>
    </citation>
    <scope>NUCLEOTIDE SEQUENCE</scope>
    <source>
        <strain evidence="2">SMH4131-1</strain>
    </source>
</reference>
<accession>A0AAE0I3B2</accession>
<gene>
    <name evidence="2" type="ORF">B0T19DRAFT_297765</name>
</gene>
<dbReference type="Proteomes" id="UP001286456">
    <property type="component" value="Unassembled WGS sequence"/>
</dbReference>
<evidence type="ECO:0000256" key="1">
    <source>
        <dbReference type="SAM" id="Coils"/>
    </source>
</evidence>
<evidence type="ECO:0000313" key="3">
    <source>
        <dbReference type="Proteomes" id="UP001286456"/>
    </source>
</evidence>
<dbReference type="EMBL" id="JAUEPO010000007">
    <property type="protein sequence ID" value="KAK3317797.1"/>
    <property type="molecule type" value="Genomic_DNA"/>
</dbReference>
<evidence type="ECO:0000313" key="2">
    <source>
        <dbReference type="EMBL" id="KAK3317797.1"/>
    </source>
</evidence>